<reference evidence="3" key="1">
    <citation type="submission" date="2022-08" db="UniProtKB">
        <authorList>
            <consortium name="EnsemblMetazoa"/>
        </authorList>
    </citation>
    <scope>IDENTIFICATION</scope>
    <source>
        <strain evidence="3">EBRO</strain>
    </source>
</reference>
<feature type="compositionally biased region" description="Polar residues" evidence="2">
    <location>
        <begin position="1295"/>
        <end position="1329"/>
    </location>
</feature>
<feature type="region of interest" description="Disordered" evidence="2">
    <location>
        <begin position="1253"/>
        <end position="1339"/>
    </location>
</feature>
<feature type="compositionally biased region" description="Low complexity" evidence="2">
    <location>
        <begin position="155"/>
        <end position="168"/>
    </location>
</feature>
<evidence type="ECO:0000313" key="3">
    <source>
        <dbReference type="EnsemblMetazoa" id="AATE016111-PA.1"/>
    </source>
</evidence>
<dbReference type="GO" id="GO:0005829">
    <property type="term" value="C:cytosol"/>
    <property type="evidence" value="ECO:0007669"/>
    <property type="project" value="TreeGrafter"/>
</dbReference>
<feature type="compositionally biased region" description="Basic residues" evidence="2">
    <location>
        <begin position="891"/>
        <end position="901"/>
    </location>
</feature>
<feature type="region of interest" description="Disordered" evidence="2">
    <location>
        <begin position="888"/>
        <end position="1006"/>
    </location>
</feature>
<feature type="compositionally biased region" description="Gly residues" evidence="2">
    <location>
        <begin position="391"/>
        <end position="404"/>
    </location>
</feature>
<feature type="compositionally biased region" description="Polar residues" evidence="2">
    <location>
        <begin position="239"/>
        <end position="254"/>
    </location>
</feature>
<feature type="compositionally biased region" description="Low complexity" evidence="2">
    <location>
        <begin position="1089"/>
        <end position="1100"/>
    </location>
</feature>
<feature type="region of interest" description="Disordered" evidence="2">
    <location>
        <begin position="532"/>
        <end position="580"/>
    </location>
</feature>
<dbReference type="GO" id="GO:0005158">
    <property type="term" value="F:insulin receptor binding"/>
    <property type="evidence" value="ECO:0007669"/>
    <property type="project" value="InterPro"/>
</dbReference>
<feature type="region of interest" description="Disordered" evidence="2">
    <location>
        <begin position="379"/>
        <end position="404"/>
    </location>
</feature>
<feature type="compositionally biased region" description="Basic and acidic residues" evidence="2">
    <location>
        <begin position="30"/>
        <end position="41"/>
    </location>
</feature>
<feature type="compositionally biased region" description="Polar residues" evidence="2">
    <location>
        <begin position="1"/>
        <end position="10"/>
    </location>
</feature>
<dbReference type="InterPro" id="IPR039011">
    <property type="entry name" value="IRS"/>
</dbReference>
<feature type="region of interest" description="Disordered" evidence="2">
    <location>
        <begin position="1435"/>
        <end position="1468"/>
    </location>
</feature>
<evidence type="ECO:0000256" key="1">
    <source>
        <dbReference type="ARBA" id="ARBA00022737"/>
    </source>
</evidence>
<dbReference type="GO" id="GO:0005886">
    <property type="term" value="C:plasma membrane"/>
    <property type="evidence" value="ECO:0007669"/>
    <property type="project" value="TreeGrafter"/>
</dbReference>
<feature type="region of interest" description="Disordered" evidence="2">
    <location>
        <begin position="698"/>
        <end position="749"/>
    </location>
</feature>
<keyword evidence="1" id="KW-0677">Repeat</keyword>
<accession>A0A182JDN2</accession>
<dbReference type="GO" id="GO:0008286">
    <property type="term" value="P:insulin receptor signaling pathway"/>
    <property type="evidence" value="ECO:0007669"/>
    <property type="project" value="InterPro"/>
</dbReference>
<feature type="compositionally biased region" description="Polar residues" evidence="2">
    <location>
        <begin position="1401"/>
        <end position="1418"/>
    </location>
</feature>
<protein>
    <submittedName>
        <fullName evidence="3">Uncharacterized protein</fullName>
    </submittedName>
</protein>
<feature type="compositionally biased region" description="Low complexity" evidence="2">
    <location>
        <begin position="1440"/>
        <end position="1454"/>
    </location>
</feature>
<feature type="region of interest" description="Disordered" evidence="2">
    <location>
        <begin position="1398"/>
        <end position="1421"/>
    </location>
</feature>
<feature type="compositionally biased region" description="Low complexity" evidence="2">
    <location>
        <begin position="1283"/>
        <end position="1294"/>
    </location>
</feature>
<feature type="region of interest" description="Disordered" evidence="2">
    <location>
        <begin position="1080"/>
        <end position="1152"/>
    </location>
</feature>
<feature type="compositionally biased region" description="Low complexity" evidence="2">
    <location>
        <begin position="1253"/>
        <end position="1262"/>
    </location>
</feature>
<feature type="compositionally biased region" description="Polar residues" evidence="2">
    <location>
        <begin position="981"/>
        <end position="1000"/>
    </location>
</feature>
<feature type="region of interest" description="Disordered" evidence="2">
    <location>
        <begin position="1046"/>
        <end position="1065"/>
    </location>
</feature>
<feature type="region of interest" description="Disordered" evidence="2">
    <location>
        <begin position="140"/>
        <end position="186"/>
    </location>
</feature>
<proteinExistence type="predicted"/>
<feature type="compositionally biased region" description="Low complexity" evidence="2">
    <location>
        <begin position="1048"/>
        <end position="1062"/>
    </location>
</feature>
<feature type="compositionally biased region" description="Low complexity" evidence="2">
    <location>
        <begin position="1135"/>
        <end position="1152"/>
    </location>
</feature>
<sequence length="1468" mass="148384">MSELVCTSPQHYGDETPPHPSRSSMESIIEDQRYLPMDLKKPPPPAAVEPTHEPMNPSGSPGGSGQLQLISRLLRSSNLQSPQCAATGATPASASVSAGKMGLIGLKMALMSGGGGGGSGGAGVGRAGCVASSSAGGSTNGCSCSSPSSHPPPATYSTGSDGSSYSIDESTDSFITDPPTPDEGNGYKVINHLNSGGSIPEENSEEFIKDYGHIDLRLGGGLSQHDEYGSGAQTHFRMSPQSDGKPSSYTSYPQNHHHTSTINARLGHHHNSLSLPISQAARRGGSPAPPSTVGSVEGSAYMEMCSPSGSSPGDPSGSCYMAMSPVADYSRGLCSSSSAHSRASSLAEDLVDGYVPMNMSRTVTTQPPPEEYVIMDPTQNGTSSRLSNATSGGGGGGGGGNGMAGGIGGMSSAASSCSITSGTPSTDLRLSLEKVPAYIGQSDEGEVNDRPYRTYSVGSRPEHIKRKLRIDMLSSAEGGLGGGGGGAGGGSTSSRQRAFSVGSRAKVPRCSEMYKGYSQAPIIVSFVSSSSQGSVTESNNNSGGSTSSIPHVGSFGGGVSDTLPNLPLDESAMGGKSGSGSLLVEWKPPLGSGGTANHGSVDHMADLMEIDYSSPRQPGADEATGHNSSSTPLKKPGAAVIPGMEDYLDMSGSGNAGYGDSPSNNYNSHALKDLFEDKEHPVLPPALSMEGDYLNMTPGSSDRGHVGEDVVDGSHGAGSSKSTSNPIQISSPKKYGGMEGNSAGKNNNYLDMYPRMQQVKAATGSGPSAGGSGAVPATKVPSEDYLNMTPLMMMSSAEKSGSEEKMLGSVSSGSAPEGYMEMSFNHSTTANSNNVPSAMVPLAEDYMNMSAGTAPSAPITIQPIAGKCRLDLSGESKVEASANIPNYLPLGHHHHTPHHPHAAGEATRKSAQAATTIVSLQQPVQTTTGQQSGSIGFSPSKGGGGAGGGGGLVLRARCDSRDSGIMTPSGSQATIFPFSPGSPTQSFPDGSSSGETSVKQQPAGAGMETLEDLSQNYAELSLGRQQQVPGPLPGEAAATMTPLARKLSTGSRSSGTFGRAGTLASPGVVQPDYVNFCPVAPTTPTSEMPATQQQQPQTTARSRVEDDGAGDYALMNPASARKQSTTSMGGGSVVGAGCSPSASSSSVASSSSPPVLVAKKSTFLSNPLMGFKPIASTQDAELLAQGPPAKVLNCTASSPKATFSRRMDGVSTAFSFDQSAQPPLQRSFSGTRPNSVNSELITGRGAVAVIGGAAGGTSTPTSTGGGGTTRPNSANSERLPIISATSSSASSTSTLCESKNQSPSASCTAIAGSSSTVVESRPDSVSSVTDPHFISRPPSVSSERELHYASLDLPPCSKTTAAAAAAAAVGLVPAASPLASSASSSALLVQKMDVDEPYDVLSTSSPSPGCTSQQTQQPVRCGGASTYAQIDFLRSQAPKQQSAVSPAGPSPSAGSGTGGSGAPQSSQA</sequence>
<dbReference type="VEuPathDB" id="VectorBase:AATE016111"/>
<feature type="region of interest" description="Disordered" evidence="2">
    <location>
        <begin position="612"/>
        <end position="637"/>
    </location>
</feature>
<feature type="compositionally biased region" description="Polar residues" evidence="2">
    <location>
        <begin position="909"/>
        <end position="931"/>
    </location>
</feature>
<feature type="compositionally biased region" description="Low complexity" evidence="2">
    <location>
        <begin position="532"/>
        <end position="548"/>
    </location>
</feature>
<feature type="region of interest" description="Disordered" evidence="2">
    <location>
        <begin position="476"/>
        <end position="502"/>
    </location>
</feature>
<evidence type="ECO:0000256" key="2">
    <source>
        <dbReference type="SAM" id="MobiDB-lite"/>
    </source>
</evidence>
<feature type="compositionally biased region" description="Gly residues" evidence="2">
    <location>
        <begin position="478"/>
        <end position="491"/>
    </location>
</feature>
<feature type="compositionally biased region" description="Polar residues" evidence="2">
    <location>
        <begin position="717"/>
        <end position="731"/>
    </location>
</feature>
<feature type="region of interest" description="Disordered" evidence="2">
    <location>
        <begin position="1"/>
        <end position="66"/>
    </location>
</feature>
<dbReference type="EnsemblMetazoa" id="AATE016111-RA">
    <property type="protein sequence ID" value="AATE016111-PA.1"/>
    <property type="gene ID" value="AATE016111"/>
</dbReference>
<organism evidence="3">
    <name type="scientific">Anopheles atroparvus</name>
    <name type="common">European mosquito</name>
    <dbReference type="NCBI Taxonomy" id="41427"/>
    <lineage>
        <taxon>Eukaryota</taxon>
        <taxon>Metazoa</taxon>
        <taxon>Ecdysozoa</taxon>
        <taxon>Arthropoda</taxon>
        <taxon>Hexapoda</taxon>
        <taxon>Insecta</taxon>
        <taxon>Pterygota</taxon>
        <taxon>Neoptera</taxon>
        <taxon>Endopterygota</taxon>
        <taxon>Diptera</taxon>
        <taxon>Nematocera</taxon>
        <taxon>Culicoidea</taxon>
        <taxon>Culicidae</taxon>
        <taxon>Anophelinae</taxon>
        <taxon>Anopheles</taxon>
    </lineage>
</organism>
<feature type="region of interest" description="Disordered" evidence="2">
    <location>
        <begin position="222"/>
        <end position="258"/>
    </location>
</feature>
<name>A0A182JDN2_ANOAO</name>
<dbReference type="PANTHER" id="PTHR10614">
    <property type="entry name" value="INSULIN RECEPTOR SUBSTRATE"/>
    <property type="match status" value="1"/>
</dbReference>
<feature type="compositionally biased region" description="Gly residues" evidence="2">
    <location>
        <begin position="941"/>
        <end position="952"/>
    </location>
</feature>
<dbReference type="PANTHER" id="PTHR10614:SF13">
    <property type="entry name" value="INSULIN RECEPTOR SUBSTRATE 1"/>
    <property type="match status" value="1"/>
</dbReference>
<dbReference type="GO" id="GO:0043548">
    <property type="term" value="F:phosphatidylinositol 3-kinase binding"/>
    <property type="evidence" value="ECO:0007669"/>
    <property type="project" value="TreeGrafter"/>
</dbReference>
<dbReference type="STRING" id="41427.A0A182JDN2"/>